<dbReference type="InterPro" id="IPR011053">
    <property type="entry name" value="Single_hybrid_motif"/>
</dbReference>
<evidence type="ECO:0000256" key="1">
    <source>
        <dbReference type="ARBA" id="ARBA00005194"/>
    </source>
</evidence>
<dbReference type="CDD" id="cd06850">
    <property type="entry name" value="biotinyl_domain"/>
    <property type="match status" value="1"/>
</dbReference>
<dbReference type="Gene3D" id="2.40.50.100">
    <property type="match status" value="1"/>
</dbReference>
<dbReference type="PANTHER" id="PTHR45266">
    <property type="entry name" value="OXALOACETATE DECARBOXYLASE ALPHA CHAIN"/>
    <property type="match status" value="1"/>
</dbReference>
<evidence type="ECO:0000256" key="6">
    <source>
        <dbReference type="ARBA" id="ARBA00023160"/>
    </source>
</evidence>
<protein>
    <recommendedName>
        <fullName evidence="2">Biotin carboxyl carrier protein of acetyl-CoA carboxylase</fullName>
    </recommendedName>
</protein>
<proteinExistence type="predicted"/>
<organism evidence="9">
    <name type="scientific">Cyprideis torosa</name>
    <dbReference type="NCBI Taxonomy" id="163714"/>
    <lineage>
        <taxon>Eukaryota</taxon>
        <taxon>Metazoa</taxon>
        <taxon>Ecdysozoa</taxon>
        <taxon>Arthropoda</taxon>
        <taxon>Crustacea</taxon>
        <taxon>Oligostraca</taxon>
        <taxon>Ostracoda</taxon>
        <taxon>Podocopa</taxon>
        <taxon>Podocopida</taxon>
        <taxon>Cytherocopina</taxon>
        <taxon>Cytheroidea</taxon>
        <taxon>Cytherideidae</taxon>
        <taxon>Cyprideis</taxon>
    </lineage>
</organism>
<dbReference type="InterPro" id="IPR001882">
    <property type="entry name" value="Biotin_BS"/>
</dbReference>
<dbReference type="InterPro" id="IPR050709">
    <property type="entry name" value="Biotin_Carboxyl_Carrier/Decarb"/>
</dbReference>
<dbReference type="PANTHER" id="PTHR45266:SF3">
    <property type="entry name" value="OXALOACETATE DECARBOXYLASE ALPHA CHAIN"/>
    <property type="match status" value="1"/>
</dbReference>
<dbReference type="Pfam" id="PF00364">
    <property type="entry name" value="Biotin_lipoyl"/>
    <property type="match status" value="1"/>
</dbReference>
<dbReference type="GO" id="GO:0003989">
    <property type="term" value="F:acetyl-CoA carboxylase activity"/>
    <property type="evidence" value="ECO:0007669"/>
    <property type="project" value="InterPro"/>
</dbReference>
<dbReference type="NCBIfam" id="TIGR00531">
    <property type="entry name" value="BCCP"/>
    <property type="match status" value="1"/>
</dbReference>
<dbReference type="PRINTS" id="PR01071">
    <property type="entry name" value="ACOABIOTINCC"/>
</dbReference>
<sequence length="172" mass="18277">MAKQEPHEDKMTKKNHDSDVAFIQALAELLRENDLTELEVMREYGDSDSLNVRVSRQQPQQVMASAPVQYAAPAAQAPIAAAPVAATADVDPASQPGTVTSPMVGTVYLQGEPGAPSFVSVGSQINEGETILIIEAMKTMNHIPAPRSGTVKRILVEDGAAVEYGAPLIVIE</sequence>
<dbReference type="GO" id="GO:0009317">
    <property type="term" value="C:acetyl-CoA carboxylase complex"/>
    <property type="evidence" value="ECO:0007669"/>
    <property type="project" value="InterPro"/>
</dbReference>
<dbReference type="InterPro" id="IPR001249">
    <property type="entry name" value="AcCoA_biotinCC"/>
</dbReference>
<keyword evidence="4" id="KW-0276">Fatty acid metabolism</keyword>
<evidence type="ECO:0000256" key="2">
    <source>
        <dbReference type="ARBA" id="ARBA00017562"/>
    </source>
</evidence>
<keyword evidence="3" id="KW-0444">Lipid biosynthesis</keyword>
<comment type="pathway">
    <text evidence="1">Lipid metabolism; fatty acid biosynthesis.</text>
</comment>
<feature type="domain" description="Lipoyl-binding" evidence="8">
    <location>
        <begin position="96"/>
        <end position="172"/>
    </location>
</feature>
<keyword evidence="6" id="KW-0275">Fatty acid biosynthesis</keyword>
<evidence type="ECO:0000313" key="9">
    <source>
        <dbReference type="EMBL" id="CAD7237523.1"/>
    </source>
</evidence>
<evidence type="ECO:0000256" key="5">
    <source>
        <dbReference type="ARBA" id="ARBA00023098"/>
    </source>
</evidence>
<dbReference type="AlphaFoldDB" id="A0A7R8WVB6"/>
<dbReference type="GO" id="GO:0006633">
    <property type="term" value="P:fatty acid biosynthetic process"/>
    <property type="evidence" value="ECO:0007669"/>
    <property type="project" value="UniProtKB-UniPathway"/>
</dbReference>
<reference evidence="9" key="1">
    <citation type="submission" date="2020-11" db="EMBL/GenBank/DDBJ databases">
        <authorList>
            <person name="Tran Van P."/>
        </authorList>
    </citation>
    <scope>NUCLEOTIDE SEQUENCE</scope>
</reference>
<evidence type="ECO:0000256" key="7">
    <source>
        <dbReference type="ARBA" id="ARBA00023267"/>
    </source>
</evidence>
<name>A0A7R8WVB6_9CRUS</name>
<dbReference type="PROSITE" id="PS00188">
    <property type="entry name" value="BIOTIN"/>
    <property type="match status" value="1"/>
</dbReference>
<keyword evidence="5" id="KW-0443">Lipid metabolism</keyword>
<evidence type="ECO:0000259" key="8">
    <source>
        <dbReference type="PROSITE" id="PS50968"/>
    </source>
</evidence>
<dbReference type="FunFam" id="2.40.50.100:FF:000003">
    <property type="entry name" value="Acetyl-CoA carboxylase biotin carboxyl carrier protein"/>
    <property type="match status" value="1"/>
</dbReference>
<keyword evidence="7" id="KW-0092">Biotin</keyword>
<dbReference type="PROSITE" id="PS50968">
    <property type="entry name" value="BIOTINYL_LIPOYL"/>
    <property type="match status" value="1"/>
</dbReference>
<dbReference type="OrthoDB" id="196847at2759"/>
<gene>
    <name evidence="9" type="ORF">CTOB1V02_LOCUS15338</name>
</gene>
<dbReference type="EMBL" id="OB688938">
    <property type="protein sequence ID" value="CAD7237523.1"/>
    <property type="molecule type" value="Genomic_DNA"/>
</dbReference>
<evidence type="ECO:0000256" key="3">
    <source>
        <dbReference type="ARBA" id="ARBA00022516"/>
    </source>
</evidence>
<accession>A0A7R8WVB6</accession>
<dbReference type="SUPFAM" id="SSF51230">
    <property type="entry name" value="Single hybrid motif"/>
    <property type="match status" value="1"/>
</dbReference>
<evidence type="ECO:0000256" key="4">
    <source>
        <dbReference type="ARBA" id="ARBA00022832"/>
    </source>
</evidence>
<dbReference type="InterPro" id="IPR000089">
    <property type="entry name" value="Biotin_lipoyl"/>
</dbReference>
<dbReference type="UniPathway" id="UPA00094"/>